<keyword evidence="11" id="KW-1185">Reference proteome</keyword>
<evidence type="ECO:0000256" key="1">
    <source>
        <dbReference type="ARBA" id="ARBA00022723"/>
    </source>
</evidence>
<gene>
    <name evidence="10" type="ORF">AYO21_08217</name>
</gene>
<dbReference type="SMART" id="SM00355">
    <property type="entry name" value="ZnF_C2H2"/>
    <property type="match status" value="1"/>
</dbReference>
<dbReference type="Gene3D" id="3.30.160.60">
    <property type="entry name" value="Classic Zinc Finger"/>
    <property type="match status" value="1"/>
</dbReference>
<name>A0A177F324_9EURO</name>
<feature type="compositionally biased region" description="Polar residues" evidence="8">
    <location>
        <begin position="130"/>
        <end position="150"/>
    </location>
</feature>
<evidence type="ECO:0000256" key="7">
    <source>
        <dbReference type="PROSITE-ProRule" id="PRU00042"/>
    </source>
</evidence>
<organism evidence="10 11">
    <name type="scientific">Fonsecaea monophora</name>
    <dbReference type="NCBI Taxonomy" id="254056"/>
    <lineage>
        <taxon>Eukaryota</taxon>
        <taxon>Fungi</taxon>
        <taxon>Dikarya</taxon>
        <taxon>Ascomycota</taxon>
        <taxon>Pezizomycotina</taxon>
        <taxon>Eurotiomycetes</taxon>
        <taxon>Chaetothyriomycetidae</taxon>
        <taxon>Chaetothyriales</taxon>
        <taxon>Herpotrichiellaceae</taxon>
        <taxon>Fonsecaea</taxon>
    </lineage>
</organism>
<dbReference type="SUPFAM" id="SSF57701">
    <property type="entry name" value="Zn2/Cys6 DNA-binding domain"/>
    <property type="match status" value="1"/>
</dbReference>
<feature type="compositionally biased region" description="Polar residues" evidence="8">
    <location>
        <begin position="94"/>
        <end position="103"/>
    </location>
</feature>
<dbReference type="GO" id="GO:0006351">
    <property type="term" value="P:DNA-templated transcription"/>
    <property type="evidence" value="ECO:0007669"/>
    <property type="project" value="InterPro"/>
</dbReference>
<evidence type="ECO:0000313" key="10">
    <source>
        <dbReference type="EMBL" id="OAG37609.1"/>
    </source>
</evidence>
<dbReference type="Gene3D" id="4.10.240.10">
    <property type="entry name" value="Zn(2)-C6 fungal-type DNA-binding domain"/>
    <property type="match status" value="1"/>
</dbReference>
<feature type="compositionally biased region" description="Polar residues" evidence="8">
    <location>
        <begin position="292"/>
        <end position="316"/>
    </location>
</feature>
<evidence type="ECO:0000259" key="9">
    <source>
        <dbReference type="PROSITE" id="PS50157"/>
    </source>
</evidence>
<dbReference type="RefSeq" id="XP_022509561.1">
    <property type="nucleotide sequence ID" value="XM_022658165.1"/>
</dbReference>
<accession>A0A177F324</accession>
<reference evidence="10 11" key="1">
    <citation type="submission" date="2016-03" db="EMBL/GenBank/DDBJ databases">
        <title>Draft genome sequence of the Fonsecaea monophora CBS 269.37.</title>
        <authorList>
            <person name="Bombassaro A."/>
            <person name="Vinicius W.A."/>
            <person name="De Hoog S."/>
            <person name="Sun J."/>
            <person name="Souza E.M."/>
            <person name="Raittz R.T."/>
            <person name="Costa F."/>
            <person name="Leao A.C."/>
            <person name="Tadra-Sfeir M.Z."/>
            <person name="Baura V."/>
            <person name="Balsanelli E."/>
            <person name="Pedrosa F.O."/>
            <person name="Moreno L.F."/>
            <person name="Steffens M.B."/>
            <person name="Xi L."/>
            <person name="Bocca A.L."/>
            <person name="Felipe M.S."/>
            <person name="Teixeira M."/>
            <person name="Telles Filho F.Q."/>
            <person name="Azevedo C.M."/>
            <person name="Gomes R."/>
            <person name="Vicente V.A."/>
        </authorList>
    </citation>
    <scope>NUCLEOTIDE SEQUENCE [LARGE SCALE GENOMIC DNA]</scope>
    <source>
        <strain evidence="10 11">CBS 269.37</strain>
    </source>
</reference>
<dbReference type="SUPFAM" id="SSF57667">
    <property type="entry name" value="beta-beta-alpha zinc fingers"/>
    <property type="match status" value="1"/>
</dbReference>
<dbReference type="PROSITE" id="PS00028">
    <property type="entry name" value="ZINC_FINGER_C2H2_1"/>
    <property type="match status" value="1"/>
</dbReference>
<evidence type="ECO:0000313" key="11">
    <source>
        <dbReference type="Proteomes" id="UP000077002"/>
    </source>
</evidence>
<dbReference type="InterPro" id="IPR013087">
    <property type="entry name" value="Znf_C2H2_type"/>
</dbReference>
<dbReference type="PROSITE" id="PS50157">
    <property type="entry name" value="ZINC_FINGER_C2H2_2"/>
    <property type="match status" value="1"/>
</dbReference>
<feature type="region of interest" description="Disordered" evidence="8">
    <location>
        <begin position="292"/>
        <end position="326"/>
    </location>
</feature>
<evidence type="ECO:0000256" key="6">
    <source>
        <dbReference type="ARBA" id="ARBA00023242"/>
    </source>
</evidence>
<keyword evidence="6" id="KW-0539">Nucleus</keyword>
<dbReference type="OrthoDB" id="654211at2759"/>
<dbReference type="InterPro" id="IPR036236">
    <property type="entry name" value="Znf_C2H2_sf"/>
</dbReference>
<dbReference type="AlphaFoldDB" id="A0A177F324"/>
<protein>
    <recommendedName>
        <fullName evidence="9">C2H2-type domain-containing protein</fullName>
    </recommendedName>
</protein>
<keyword evidence="2" id="KW-0862">Zinc</keyword>
<dbReference type="InterPro" id="IPR007219">
    <property type="entry name" value="XnlR_reg_dom"/>
</dbReference>
<dbReference type="Proteomes" id="UP000077002">
    <property type="component" value="Unassembled WGS sequence"/>
</dbReference>
<feature type="region of interest" description="Disordered" evidence="8">
    <location>
        <begin position="94"/>
        <end position="150"/>
    </location>
</feature>
<dbReference type="PANTHER" id="PTHR47660">
    <property type="entry name" value="TRANSCRIPTION FACTOR WITH C2H2 AND ZN(2)-CYS(6) DNA BINDING DOMAIN (EUROFUNG)-RELATED-RELATED"/>
    <property type="match status" value="1"/>
</dbReference>
<evidence type="ECO:0000256" key="8">
    <source>
        <dbReference type="SAM" id="MobiDB-lite"/>
    </source>
</evidence>
<dbReference type="SMART" id="SM00066">
    <property type="entry name" value="GAL4"/>
    <property type="match status" value="1"/>
</dbReference>
<dbReference type="GO" id="GO:0000981">
    <property type="term" value="F:DNA-binding transcription factor activity, RNA polymerase II-specific"/>
    <property type="evidence" value="ECO:0007669"/>
    <property type="project" value="InterPro"/>
</dbReference>
<dbReference type="InterPro" id="IPR036864">
    <property type="entry name" value="Zn2-C6_fun-type_DNA-bd_sf"/>
</dbReference>
<dbReference type="CDD" id="cd00067">
    <property type="entry name" value="GAL4"/>
    <property type="match status" value="1"/>
</dbReference>
<dbReference type="EMBL" id="LVKK01000069">
    <property type="protein sequence ID" value="OAG37609.1"/>
    <property type="molecule type" value="Genomic_DNA"/>
</dbReference>
<evidence type="ECO:0000256" key="3">
    <source>
        <dbReference type="ARBA" id="ARBA00023015"/>
    </source>
</evidence>
<keyword evidence="7" id="KW-0863">Zinc-finger</keyword>
<dbReference type="InterPro" id="IPR001138">
    <property type="entry name" value="Zn2Cys6_DnaBD"/>
</dbReference>
<sequence length="711" mass="79745">MHDSTRSVTALASYDKPPNHACHICGKSFARRDVLRRHIRHQHGESAFQKMNPPSRRKSCLRCALHKVKCTREPTCQECGKSGLLCQYNFEPSSKNTESNGYNRRQPGEDQAPRSPPKRARLEVEEVGTSPGQQMTSMAPAQSQRPSSLENQASLEWGFSWNRESNSDIDDPTLVCQPDGSFGQQIVITAHRDDNDLNRTSENHGLDSHGLFTPLRLDSGLTRHHDIGPKRSGPEHLSSEHWDLLFDMEDPQAVDLTSHGTSECQMPNLSDEGFPDFTIMPEDLVTVGSEFHQPSRTPLQTRQPSSEFLQGRGSSPNHERAPEPSIANAPSLVYEEIYRSISGPVEPSVSEAGSEPAIEPEQSLARRIYQVMQQTSLSQSGLATDVPSTFPSSVQLSAFWDLYFLYFDRHCPILHRHLVKPVTCSPLIAAVVAVVGANYAESAQSRLFHQEGILKLSELLQTSADCEGHDRNVQGSVLAAVCILLCHAIRSRNSQQARLLTTLFDANIFCLEKVGLFRQQDNRVGRRSRNRVVPMNKNTICDCMAQIKNGNDLELHHRWLAWVEEETSRRLAWAYLAANYLASVFLHDRVLPDLEAPTLPMPCEDILWEAENTKGWSSCFPWSHTPPIQLPFRATLRGLLHQTIALRDVSRFGRLVCAALLHYELCRGSSSDEVEQRKSIAHLFSDGGNEQMLRLAADLADSFKRDIRAQL</sequence>
<feature type="domain" description="C2H2-type" evidence="9">
    <location>
        <begin position="20"/>
        <end position="47"/>
    </location>
</feature>
<keyword evidence="5" id="KW-0804">Transcription</keyword>
<keyword evidence="1" id="KW-0479">Metal-binding</keyword>
<proteinExistence type="predicted"/>
<evidence type="ECO:0000256" key="2">
    <source>
        <dbReference type="ARBA" id="ARBA00022833"/>
    </source>
</evidence>
<dbReference type="Pfam" id="PF04082">
    <property type="entry name" value="Fungal_trans"/>
    <property type="match status" value="1"/>
</dbReference>
<keyword evidence="3" id="KW-0805">Transcription regulation</keyword>
<comment type="caution">
    <text evidence="10">The sequence shown here is derived from an EMBL/GenBank/DDBJ whole genome shotgun (WGS) entry which is preliminary data.</text>
</comment>
<evidence type="ECO:0000256" key="4">
    <source>
        <dbReference type="ARBA" id="ARBA00023125"/>
    </source>
</evidence>
<dbReference type="GO" id="GO:0008270">
    <property type="term" value="F:zinc ion binding"/>
    <property type="evidence" value="ECO:0007669"/>
    <property type="project" value="UniProtKB-KW"/>
</dbReference>
<keyword evidence="4" id="KW-0238">DNA-binding</keyword>
<dbReference type="GeneID" id="34603365"/>
<dbReference type="PROSITE" id="PS00463">
    <property type="entry name" value="ZN2_CY6_FUNGAL_1"/>
    <property type="match status" value="1"/>
</dbReference>
<dbReference type="GO" id="GO:0003677">
    <property type="term" value="F:DNA binding"/>
    <property type="evidence" value="ECO:0007669"/>
    <property type="project" value="UniProtKB-KW"/>
</dbReference>
<evidence type="ECO:0000256" key="5">
    <source>
        <dbReference type="ARBA" id="ARBA00023163"/>
    </source>
</evidence>